<keyword evidence="5" id="KW-1185">Reference proteome</keyword>
<dbReference type="InterPro" id="IPR012340">
    <property type="entry name" value="NA-bd_OB-fold"/>
</dbReference>
<dbReference type="GO" id="GO:0006260">
    <property type="term" value="P:DNA replication"/>
    <property type="evidence" value="ECO:0007669"/>
    <property type="project" value="InterPro"/>
</dbReference>
<reference evidence="4" key="1">
    <citation type="submission" date="2007-10" db="EMBL/GenBank/DDBJ databases">
        <title>Complete sequence of Plasmid2 pDGEO02 of Deinococcus geothermalis DSM 11300.</title>
        <authorList>
            <consortium name="US DOE Joint Genome Institute"/>
            <person name="Copeland A."/>
            <person name="Lucas S."/>
            <person name="Lapidus A."/>
            <person name="Barry K."/>
            <person name="Detter J.C."/>
            <person name="Glavina del Rio T."/>
            <person name="Hammon N."/>
            <person name="Israni S."/>
            <person name="Dalin E."/>
            <person name="Tice H."/>
            <person name="Pitluck S."/>
            <person name="Brettin T."/>
            <person name="Bruce D."/>
            <person name="Han C."/>
            <person name="Tapia R."/>
            <person name="Saunders E."/>
            <person name="Gilna P."/>
            <person name="Schmutz J."/>
            <person name="Larimer F."/>
            <person name="Land M."/>
            <person name="Hauser L."/>
            <person name="Kyrpides N."/>
            <person name="Kim E."/>
            <person name="Daly M.J."/>
            <person name="Fredrickson J.K."/>
            <person name="Makarova K.S."/>
            <person name="Gaidamakova E.K."/>
            <person name="Zhai M."/>
            <person name="Richardson P."/>
        </authorList>
    </citation>
    <scope>NUCLEOTIDE SEQUENCE [LARGE SCALE GENOMIC DNA]</scope>
    <source>
        <strain evidence="4">DSM 11300</strain>
        <plasmid evidence="4">pDGEO02</plasmid>
    </source>
</reference>
<dbReference type="AlphaFoldDB" id="A8ZRA3"/>
<dbReference type="PROSITE" id="PS50935">
    <property type="entry name" value="SSB"/>
    <property type="match status" value="2"/>
</dbReference>
<keyword evidence="1 2" id="KW-0238">DNA-binding</keyword>
<dbReference type="SUPFAM" id="SSF50249">
    <property type="entry name" value="Nucleic acid-binding proteins"/>
    <property type="match status" value="2"/>
</dbReference>
<dbReference type="Gene3D" id="2.40.50.140">
    <property type="entry name" value="Nucleic acid-binding proteins"/>
    <property type="match status" value="2"/>
</dbReference>
<organism evidence="4 5">
    <name type="scientific">Deinococcus geothermalis (strain DSM 11300 / CIP 105573 / AG-3a)</name>
    <dbReference type="NCBI Taxonomy" id="319795"/>
    <lineage>
        <taxon>Bacteria</taxon>
        <taxon>Thermotogati</taxon>
        <taxon>Deinococcota</taxon>
        <taxon>Deinococci</taxon>
        <taxon>Deinococcales</taxon>
        <taxon>Deinococcaceae</taxon>
        <taxon>Deinococcus</taxon>
    </lineage>
</organism>
<name>A8ZRA3_DEIGD</name>
<geneLocation type="plasmid" evidence="4 5">
    <name>pDGEO02</name>
</geneLocation>
<dbReference type="EMBL" id="CP000856">
    <property type="protein sequence ID" value="ABW35012.1"/>
    <property type="molecule type" value="Genomic_DNA"/>
</dbReference>
<dbReference type="PANTHER" id="PTHR10302">
    <property type="entry name" value="SINGLE-STRANDED DNA-BINDING PROTEIN"/>
    <property type="match status" value="1"/>
</dbReference>
<dbReference type="GO" id="GO:0003697">
    <property type="term" value="F:single-stranded DNA binding"/>
    <property type="evidence" value="ECO:0007669"/>
    <property type="project" value="InterPro"/>
</dbReference>
<evidence type="ECO:0000256" key="3">
    <source>
        <dbReference type="SAM" id="MobiDB-lite"/>
    </source>
</evidence>
<feature type="compositionally biased region" description="Basic residues" evidence="3">
    <location>
        <begin position="38"/>
        <end position="49"/>
    </location>
</feature>
<gene>
    <name evidence="4" type="ORF">Dgeo_2969</name>
</gene>
<feature type="region of interest" description="Disordered" evidence="3">
    <location>
        <begin position="1"/>
        <end position="101"/>
    </location>
</feature>
<protein>
    <submittedName>
        <fullName evidence="4">Single-strand binding protein</fullName>
    </submittedName>
</protein>
<dbReference type="PANTHER" id="PTHR10302:SF27">
    <property type="entry name" value="SINGLE-STRANDED DNA-BINDING PROTEIN"/>
    <property type="match status" value="1"/>
</dbReference>
<dbReference type="InterPro" id="IPR000424">
    <property type="entry name" value="Primosome_PriB/ssb"/>
</dbReference>
<feature type="compositionally biased region" description="Basic residues" evidence="3">
    <location>
        <begin position="78"/>
        <end position="101"/>
    </location>
</feature>
<dbReference type="InterPro" id="IPR011344">
    <property type="entry name" value="ssDNA-bd"/>
</dbReference>
<dbReference type="KEGG" id="dge:Dgeo_2969"/>
<evidence type="ECO:0000256" key="1">
    <source>
        <dbReference type="ARBA" id="ARBA00023125"/>
    </source>
</evidence>
<dbReference type="GO" id="GO:0009295">
    <property type="term" value="C:nucleoid"/>
    <property type="evidence" value="ECO:0007669"/>
    <property type="project" value="TreeGrafter"/>
</dbReference>
<evidence type="ECO:0000313" key="5">
    <source>
        <dbReference type="Proteomes" id="UP000002431"/>
    </source>
</evidence>
<keyword evidence="4" id="KW-0614">Plasmid</keyword>
<dbReference type="Pfam" id="PF00436">
    <property type="entry name" value="SSB"/>
    <property type="match status" value="1"/>
</dbReference>
<evidence type="ECO:0000313" key="4">
    <source>
        <dbReference type="EMBL" id="ABW35012.1"/>
    </source>
</evidence>
<accession>A8ZRA3</accession>
<proteinExistence type="predicted"/>
<dbReference type="HOGENOM" id="CLU_786914_0_0_0"/>
<evidence type="ECO:0000256" key="2">
    <source>
        <dbReference type="PROSITE-ProRule" id="PRU00252"/>
    </source>
</evidence>
<dbReference type="Proteomes" id="UP000002431">
    <property type="component" value="Plasmid pDGEO02"/>
</dbReference>
<sequence>MPSQAAVHVAAQREKAGGAAARGVRRRKEMPWPDPSPHRRQRSPHRHPPFQKEAPHAPEIHPAPDPSDQLRRTGGQRPPHHRRWRSTHHTGQRPPDHRRRAVTPLLLPDETAALANWAEKRGTDMTNKVTLIGALVRAPEFKTTPSGTSVFEGTLAGERPAVDENGTLRMKPWYVRFFALGRFAEALQARGLQPGAALYAPGCLDYNTFDLAERTEKGSTTRVKIEELHAVRVPWAIAQEKGAFRMKGGVNEAELSGNLTRDAVSQDTTTGQLTRATLGVTMYSGSREPRRGYFDLKGWRGEGQPLMGLPKGAGVTVKGPIITEPYPDPKDPSRRRTAVLIEVERVLPFIRM</sequence>